<sequence>MNGPHTRRYSHIGGTPTELLDRLAVSELCKGWPVYRDAGEWANYRSLFTKDAYVWTSTFTFRWNHCYTTPNGAQPINDFIRISIEGNKTGAFIMHRECGTLVELNPETNRAVGKMKATITQRFKHPDGFEYDVDCDCRFIFFCEKEEADTVEAGDGRSGWKAAYVKLIYEKDKVVPVDGTLAPVFGDEVLAKYPAGYKYLGAAQSTLGYEIDTQLVTGHNLGSCEKMYRSMESWLEGEPGTVGLFD</sequence>
<accession>A0A166WRC7</accession>
<dbReference type="InterPro" id="IPR037401">
    <property type="entry name" value="SnoaL-like"/>
</dbReference>
<dbReference type="STRING" id="708197.A0A166WRC7"/>
<dbReference type="Gene3D" id="3.10.450.50">
    <property type="match status" value="1"/>
</dbReference>
<evidence type="ECO:0000259" key="1">
    <source>
        <dbReference type="Pfam" id="PF13577"/>
    </source>
</evidence>
<dbReference type="SUPFAM" id="SSF54427">
    <property type="entry name" value="NTF2-like"/>
    <property type="match status" value="1"/>
</dbReference>
<proteinExistence type="predicted"/>
<dbReference type="EMBL" id="LFIV01000019">
    <property type="protein sequence ID" value="KZL75915.1"/>
    <property type="molecule type" value="Genomic_DNA"/>
</dbReference>
<protein>
    <submittedName>
        <fullName evidence="2">Catabolic 3-dehydroquinase</fullName>
    </submittedName>
</protein>
<gene>
    <name evidence="2" type="ORF">CT0861_05231</name>
</gene>
<name>A0A166WRC7_9PEZI</name>
<reference evidence="2 3" key="1">
    <citation type="submission" date="2015-06" db="EMBL/GenBank/DDBJ databases">
        <title>Survival trade-offs in plant roots during colonization by closely related pathogenic and mutualistic fungi.</title>
        <authorList>
            <person name="Hacquard S."/>
            <person name="Kracher B."/>
            <person name="Hiruma K."/>
            <person name="Weinman A."/>
            <person name="Muench P."/>
            <person name="Garrido Oter R."/>
            <person name="Ver Loren van Themaat E."/>
            <person name="Dallerey J.-F."/>
            <person name="Damm U."/>
            <person name="Henrissat B."/>
            <person name="Lespinet O."/>
            <person name="Thon M."/>
            <person name="Kemen E."/>
            <person name="McHardy A.C."/>
            <person name="Schulze-Lefert P."/>
            <person name="O'Connell R.J."/>
        </authorList>
    </citation>
    <scope>NUCLEOTIDE SEQUENCE [LARGE SCALE GENOMIC DNA]</scope>
    <source>
        <strain evidence="2 3">0861</strain>
    </source>
</reference>
<evidence type="ECO:0000313" key="2">
    <source>
        <dbReference type="EMBL" id="KZL75915.1"/>
    </source>
</evidence>
<evidence type="ECO:0000313" key="3">
    <source>
        <dbReference type="Proteomes" id="UP000076552"/>
    </source>
</evidence>
<dbReference type="Proteomes" id="UP000076552">
    <property type="component" value="Unassembled WGS sequence"/>
</dbReference>
<feature type="domain" description="SnoaL-like" evidence="1">
    <location>
        <begin position="18"/>
        <end position="138"/>
    </location>
</feature>
<dbReference type="InterPro" id="IPR032710">
    <property type="entry name" value="NTF2-like_dom_sf"/>
</dbReference>
<dbReference type="AlphaFoldDB" id="A0A166WRC7"/>
<organism evidence="2 3">
    <name type="scientific">Colletotrichum tofieldiae</name>
    <dbReference type="NCBI Taxonomy" id="708197"/>
    <lineage>
        <taxon>Eukaryota</taxon>
        <taxon>Fungi</taxon>
        <taxon>Dikarya</taxon>
        <taxon>Ascomycota</taxon>
        <taxon>Pezizomycotina</taxon>
        <taxon>Sordariomycetes</taxon>
        <taxon>Hypocreomycetidae</taxon>
        <taxon>Glomerellales</taxon>
        <taxon>Glomerellaceae</taxon>
        <taxon>Colletotrichum</taxon>
        <taxon>Colletotrichum spaethianum species complex</taxon>
    </lineage>
</organism>
<keyword evidence="3" id="KW-1185">Reference proteome</keyword>
<dbReference type="Pfam" id="PF13577">
    <property type="entry name" value="SnoaL_4"/>
    <property type="match status" value="1"/>
</dbReference>
<comment type="caution">
    <text evidence="2">The sequence shown here is derived from an EMBL/GenBank/DDBJ whole genome shotgun (WGS) entry which is preliminary data.</text>
</comment>